<evidence type="ECO:0000313" key="2">
    <source>
        <dbReference type="EMBL" id="CCC93288.1"/>
    </source>
</evidence>
<feature type="compositionally biased region" description="Basic and acidic residues" evidence="1">
    <location>
        <begin position="79"/>
        <end position="88"/>
    </location>
</feature>
<feature type="region of interest" description="Disordered" evidence="1">
    <location>
        <begin position="261"/>
        <end position="298"/>
    </location>
</feature>
<feature type="compositionally biased region" description="Basic and acidic residues" evidence="1">
    <location>
        <begin position="277"/>
        <end position="290"/>
    </location>
</feature>
<protein>
    <submittedName>
        <fullName evidence="2">Uncharacterized protein</fullName>
    </submittedName>
</protein>
<feature type="region of interest" description="Disordered" evidence="1">
    <location>
        <begin position="1"/>
        <end position="25"/>
    </location>
</feature>
<accession>G0UV73</accession>
<feature type="region of interest" description="Disordered" evidence="1">
    <location>
        <begin position="62"/>
        <end position="88"/>
    </location>
</feature>
<proteinExistence type="predicted"/>
<sequence length="327" mass="35980">MNSCGTPSTFYRPSQRRNVNQHHLPPLLPSSSLRSEVFPVPPSCSITSPGVNNPIELTRRGDSAQNRCSVSTASTGTDVAHHSSGADKREDVVSYAIKHQLPLLLNNMIKDLLTERPEGDVDGWILRWFENACEKQRKRGCYWGTQFTSDTAELAKEQQHLPPPKSHKTSDSQLSCVNSRVLTQLPKMLSPMLSDSPSPTIVVSLPQCRTSFERVPEHKPEVPVPSLCTVALHPTGECEANLPCLESPTSAFATLSSSSGVSVVPVSVPPRPLQQTNERRTQRTSDEKEQQQIGVTRLPRSVDYRLKVRPSQYLELNGGDGAAPKAM</sequence>
<feature type="compositionally biased region" description="Polar residues" evidence="1">
    <location>
        <begin position="63"/>
        <end position="77"/>
    </location>
</feature>
<feature type="compositionally biased region" description="Polar residues" evidence="1">
    <location>
        <begin position="1"/>
        <end position="18"/>
    </location>
</feature>
<organism evidence="2">
    <name type="scientific">Trypanosoma congolense (strain IL3000)</name>
    <dbReference type="NCBI Taxonomy" id="1068625"/>
    <lineage>
        <taxon>Eukaryota</taxon>
        <taxon>Discoba</taxon>
        <taxon>Euglenozoa</taxon>
        <taxon>Kinetoplastea</taxon>
        <taxon>Metakinetoplastina</taxon>
        <taxon>Trypanosomatida</taxon>
        <taxon>Trypanosomatidae</taxon>
        <taxon>Trypanosoma</taxon>
        <taxon>Nannomonas</taxon>
    </lineage>
</organism>
<evidence type="ECO:0000256" key="1">
    <source>
        <dbReference type="SAM" id="MobiDB-lite"/>
    </source>
</evidence>
<reference evidence="2" key="1">
    <citation type="journal article" date="2012" name="Proc. Natl. Acad. Sci. U.S.A.">
        <title>Antigenic diversity is generated by distinct evolutionary mechanisms in African trypanosome species.</title>
        <authorList>
            <person name="Jackson A.P."/>
            <person name="Berry A."/>
            <person name="Aslett M."/>
            <person name="Allison H.C."/>
            <person name="Burton P."/>
            <person name="Vavrova-Anderson J."/>
            <person name="Brown R."/>
            <person name="Browne H."/>
            <person name="Corton N."/>
            <person name="Hauser H."/>
            <person name="Gamble J."/>
            <person name="Gilderthorp R."/>
            <person name="Marcello L."/>
            <person name="McQuillan J."/>
            <person name="Otto T.D."/>
            <person name="Quail M.A."/>
            <person name="Sanders M.J."/>
            <person name="van Tonder A."/>
            <person name="Ginger M.L."/>
            <person name="Field M.C."/>
            <person name="Barry J.D."/>
            <person name="Hertz-Fowler C."/>
            <person name="Berriman M."/>
        </authorList>
    </citation>
    <scope>NUCLEOTIDE SEQUENCE</scope>
    <source>
        <strain evidence="2">IL3000</strain>
    </source>
</reference>
<dbReference type="AlphaFoldDB" id="G0UV73"/>
<dbReference type="EMBL" id="HE575323">
    <property type="protein sequence ID" value="CCC93288.1"/>
    <property type="molecule type" value="Genomic_DNA"/>
</dbReference>
<dbReference type="VEuPathDB" id="TriTrypDB:TcIL3000_10_470"/>
<gene>
    <name evidence="2" type="ORF">TCIL3000_10_470</name>
</gene>
<name>G0UV73_TRYCI</name>